<keyword evidence="3" id="KW-1185">Reference proteome</keyword>
<dbReference type="InterPro" id="IPR037140">
    <property type="entry name" value="VHL_beta_dom_sf"/>
</dbReference>
<feature type="region of interest" description="Disordered" evidence="1">
    <location>
        <begin position="16"/>
        <end position="60"/>
    </location>
</feature>
<protein>
    <submittedName>
        <fullName evidence="2">von Hippel-Lindau disease tumor suppressor protein</fullName>
    </submittedName>
</protein>
<proteinExistence type="predicted"/>
<name>A0A316FH83_9ACTN</name>
<evidence type="ECO:0000313" key="2">
    <source>
        <dbReference type="EMBL" id="PWK47779.1"/>
    </source>
</evidence>
<dbReference type="AlphaFoldDB" id="A0A316FH83"/>
<organism evidence="2 3">
    <name type="scientific">Actinoplanes xinjiangensis</name>
    <dbReference type="NCBI Taxonomy" id="512350"/>
    <lineage>
        <taxon>Bacteria</taxon>
        <taxon>Bacillati</taxon>
        <taxon>Actinomycetota</taxon>
        <taxon>Actinomycetes</taxon>
        <taxon>Micromonosporales</taxon>
        <taxon>Micromonosporaceae</taxon>
        <taxon>Actinoplanes</taxon>
    </lineage>
</organism>
<dbReference type="EMBL" id="QGGR01000007">
    <property type="protein sequence ID" value="PWK47779.1"/>
    <property type="molecule type" value="Genomic_DNA"/>
</dbReference>
<dbReference type="InterPro" id="IPR036208">
    <property type="entry name" value="VHL_sf"/>
</dbReference>
<dbReference type="Proteomes" id="UP000245697">
    <property type="component" value="Unassembled WGS sequence"/>
</dbReference>
<dbReference type="Gene3D" id="2.60.40.780">
    <property type="entry name" value="von Hippel-Lindau disease tumour suppressor, beta domain"/>
    <property type="match status" value="1"/>
</dbReference>
<evidence type="ECO:0000256" key="1">
    <source>
        <dbReference type="SAM" id="MobiDB-lite"/>
    </source>
</evidence>
<reference evidence="2 3" key="1">
    <citation type="submission" date="2018-05" db="EMBL/GenBank/DDBJ databases">
        <title>Genomic Encyclopedia of Archaeal and Bacterial Type Strains, Phase II (KMG-II): from individual species to whole genera.</title>
        <authorList>
            <person name="Goeker M."/>
        </authorList>
    </citation>
    <scope>NUCLEOTIDE SEQUENCE [LARGE SCALE GENOMIC DNA]</scope>
    <source>
        <strain evidence="2 3">DSM 45184</strain>
    </source>
</reference>
<dbReference type="SUPFAM" id="SSF49468">
    <property type="entry name" value="VHL"/>
    <property type="match status" value="1"/>
</dbReference>
<gene>
    <name evidence="2" type="ORF">BC793_107389</name>
</gene>
<accession>A0A316FH83</accession>
<comment type="caution">
    <text evidence="2">The sequence shown here is derived from an EMBL/GenBank/DDBJ whole genome shotgun (WGS) entry which is preliminary data.</text>
</comment>
<sequence length="132" mass="14081">MAVLLLAAVAWAVLSPGPDRKTPTTAPPGERATATTPSVQWLEALPASAERPRRVDTEGAPTSIYFANDIDQKVTVNRLDGDGQRIRYSELEPGQGYHQQTHAGHVWVIATADGAAVAVFRAVEAPGLAEIR</sequence>
<evidence type="ECO:0000313" key="3">
    <source>
        <dbReference type="Proteomes" id="UP000245697"/>
    </source>
</evidence>